<evidence type="ECO:0000256" key="2">
    <source>
        <dbReference type="ARBA" id="ARBA00023125"/>
    </source>
</evidence>
<keyword evidence="3" id="KW-0804">Transcription</keyword>
<dbReference type="Pfam" id="PF00440">
    <property type="entry name" value="TetR_N"/>
    <property type="match status" value="1"/>
</dbReference>
<evidence type="ECO:0000259" key="5">
    <source>
        <dbReference type="PROSITE" id="PS50977"/>
    </source>
</evidence>
<dbReference type="GO" id="GO:0000976">
    <property type="term" value="F:transcription cis-regulatory region binding"/>
    <property type="evidence" value="ECO:0007669"/>
    <property type="project" value="TreeGrafter"/>
</dbReference>
<dbReference type="AlphaFoldDB" id="A0AAU3GQ10"/>
<feature type="DNA-binding region" description="H-T-H motif" evidence="4">
    <location>
        <begin position="35"/>
        <end position="54"/>
    </location>
</feature>
<dbReference type="InterPro" id="IPR001647">
    <property type="entry name" value="HTH_TetR"/>
</dbReference>
<evidence type="ECO:0000256" key="4">
    <source>
        <dbReference type="PROSITE-ProRule" id="PRU00335"/>
    </source>
</evidence>
<reference evidence="6" key="1">
    <citation type="submission" date="2022-10" db="EMBL/GenBank/DDBJ databases">
        <title>The complete genomes of actinobacterial strains from the NBC collection.</title>
        <authorList>
            <person name="Joergensen T.S."/>
            <person name="Alvarez Arevalo M."/>
            <person name="Sterndorff E.B."/>
            <person name="Faurdal D."/>
            <person name="Vuksanovic O."/>
            <person name="Mourched A.-S."/>
            <person name="Charusanti P."/>
            <person name="Shaw S."/>
            <person name="Blin K."/>
            <person name="Weber T."/>
        </authorList>
    </citation>
    <scope>NUCLEOTIDE SEQUENCE</scope>
    <source>
        <strain evidence="6">NBC_01401</strain>
    </source>
</reference>
<evidence type="ECO:0000256" key="3">
    <source>
        <dbReference type="ARBA" id="ARBA00023163"/>
    </source>
</evidence>
<dbReference type="GO" id="GO:0003700">
    <property type="term" value="F:DNA-binding transcription factor activity"/>
    <property type="evidence" value="ECO:0007669"/>
    <property type="project" value="TreeGrafter"/>
</dbReference>
<dbReference type="Gene3D" id="1.10.357.10">
    <property type="entry name" value="Tetracycline Repressor, domain 2"/>
    <property type="match status" value="1"/>
</dbReference>
<dbReference type="SUPFAM" id="SSF48498">
    <property type="entry name" value="Tetracyclin repressor-like, C-terminal domain"/>
    <property type="match status" value="1"/>
</dbReference>
<evidence type="ECO:0000256" key="1">
    <source>
        <dbReference type="ARBA" id="ARBA00023015"/>
    </source>
</evidence>
<feature type="domain" description="HTH tetR-type" evidence="5">
    <location>
        <begin position="12"/>
        <end position="72"/>
    </location>
</feature>
<dbReference type="SUPFAM" id="SSF46689">
    <property type="entry name" value="Homeodomain-like"/>
    <property type="match status" value="1"/>
</dbReference>
<proteinExistence type="predicted"/>
<dbReference type="EMBL" id="CP109535">
    <property type="protein sequence ID" value="WTY93920.1"/>
    <property type="molecule type" value="Genomic_DNA"/>
</dbReference>
<name>A0AAU3GQ10_9ACTN</name>
<accession>A0AAU3GQ10</accession>
<dbReference type="InterPro" id="IPR025996">
    <property type="entry name" value="MT1864/Rv1816-like_C"/>
</dbReference>
<dbReference type="InterPro" id="IPR036271">
    <property type="entry name" value="Tet_transcr_reg_TetR-rel_C_sf"/>
</dbReference>
<sequence length="200" mass="21911">MSTSTRRARERASTRNRIIDAALHVLETDGASALTIRRIATDIEYSAPVVYQHFANKDALVLELVAYGHRLILAELQQAAGEPDIDRRMMRIASEYVRFAGEHPHLYGVMNSTAVGADERHRAAEPAIDVLKELLTAWSDTHGVVLAASDEACEIIWGTLHGIASLGHLGTIGNERAQQLAEQGLRAILLGWRTEAPENG</sequence>
<dbReference type="PANTHER" id="PTHR30055:SF234">
    <property type="entry name" value="HTH-TYPE TRANSCRIPTIONAL REGULATOR BETI"/>
    <property type="match status" value="1"/>
</dbReference>
<gene>
    <name evidence="6" type="ORF">OG626_02950</name>
</gene>
<dbReference type="PROSITE" id="PS50977">
    <property type="entry name" value="HTH_TETR_2"/>
    <property type="match status" value="1"/>
</dbReference>
<dbReference type="InterPro" id="IPR050109">
    <property type="entry name" value="HTH-type_TetR-like_transc_reg"/>
</dbReference>
<dbReference type="PRINTS" id="PR00455">
    <property type="entry name" value="HTHTETR"/>
</dbReference>
<dbReference type="InterPro" id="IPR009057">
    <property type="entry name" value="Homeodomain-like_sf"/>
</dbReference>
<organism evidence="6">
    <name type="scientific">Streptomyces sp. NBC_01401</name>
    <dbReference type="NCBI Taxonomy" id="2903854"/>
    <lineage>
        <taxon>Bacteria</taxon>
        <taxon>Bacillati</taxon>
        <taxon>Actinomycetota</taxon>
        <taxon>Actinomycetes</taxon>
        <taxon>Kitasatosporales</taxon>
        <taxon>Streptomycetaceae</taxon>
        <taxon>Streptomyces</taxon>
    </lineage>
</organism>
<dbReference type="Pfam" id="PF13305">
    <property type="entry name" value="TetR_C_33"/>
    <property type="match status" value="1"/>
</dbReference>
<keyword evidence="1" id="KW-0805">Transcription regulation</keyword>
<dbReference type="PANTHER" id="PTHR30055">
    <property type="entry name" value="HTH-TYPE TRANSCRIPTIONAL REGULATOR RUTR"/>
    <property type="match status" value="1"/>
</dbReference>
<evidence type="ECO:0000313" key="6">
    <source>
        <dbReference type="EMBL" id="WTY93920.1"/>
    </source>
</evidence>
<keyword evidence="2 4" id="KW-0238">DNA-binding</keyword>
<protein>
    <submittedName>
        <fullName evidence="6">TetR/AcrR family transcriptional regulator</fullName>
    </submittedName>
</protein>